<evidence type="ECO:0000313" key="2">
    <source>
        <dbReference type="Proteomes" id="UP000789759"/>
    </source>
</evidence>
<reference evidence="1" key="1">
    <citation type="submission" date="2021-06" db="EMBL/GenBank/DDBJ databases">
        <authorList>
            <person name="Kallberg Y."/>
            <person name="Tangrot J."/>
            <person name="Rosling A."/>
        </authorList>
    </citation>
    <scope>NUCLEOTIDE SEQUENCE</scope>
    <source>
        <strain evidence="1">FL966</strain>
    </source>
</reference>
<keyword evidence="2" id="KW-1185">Reference proteome</keyword>
<dbReference type="EMBL" id="CAJVQA010006422">
    <property type="protein sequence ID" value="CAG8640312.1"/>
    <property type="molecule type" value="Genomic_DNA"/>
</dbReference>
<proteinExistence type="predicted"/>
<gene>
    <name evidence="1" type="ORF">CPELLU_LOCUS8824</name>
</gene>
<evidence type="ECO:0000313" key="1">
    <source>
        <dbReference type="EMBL" id="CAG8640312.1"/>
    </source>
</evidence>
<accession>A0A9N9GWY0</accession>
<sequence length="97" mass="10941">MLNKLNSNYKTNAQLISNTLYSLITYSDNDCDTSLVEYEVSSNIYSNNSYDISLVEYKVNSSTYTNNSCSTALVNNVSGHYSATNYLTKTLYDNKEL</sequence>
<comment type="caution">
    <text evidence="1">The sequence shown here is derived from an EMBL/GenBank/DDBJ whole genome shotgun (WGS) entry which is preliminary data.</text>
</comment>
<dbReference type="AlphaFoldDB" id="A0A9N9GWY0"/>
<name>A0A9N9GWY0_9GLOM</name>
<organism evidence="1 2">
    <name type="scientific">Cetraspora pellucida</name>
    <dbReference type="NCBI Taxonomy" id="1433469"/>
    <lineage>
        <taxon>Eukaryota</taxon>
        <taxon>Fungi</taxon>
        <taxon>Fungi incertae sedis</taxon>
        <taxon>Mucoromycota</taxon>
        <taxon>Glomeromycotina</taxon>
        <taxon>Glomeromycetes</taxon>
        <taxon>Diversisporales</taxon>
        <taxon>Gigasporaceae</taxon>
        <taxon>Cetraspora</taxon>
    </lineage>
</organism>
<protein>
    <submittedName>
        <fullName evidence="1">20933_t:CDS:1</fullName>
    </submittedName>
</protein>
<dbReference type="Proteomes" id="UP000789759">
    <property type="component" value="Unassembled WGS sequence"/>
</dbReference>